<feature type="binding site" evidence="11">
    <location>
        <position position="60"/>
    </location>
    <ligand>
        <name>ATP</name>
        <dbReference type="ChEBI" id="CHEBI:30616"/>
    </ligand>
</feature>
<dbReference type="HAMAP" id="MF_00938">
    <property type="entry name" value="ParE_type1"/>
    <property type="match status" value="1"/>
</dbReference>
<dbReference type="InterPro" id="IPR018522">
    <property type="entry name" value="TopoIIA_CS"/>
</dbReference>
<organism evidence="13 14">
    <name type="scientific">Sphingomonas ginsenosidivorax</name>
    <dbReference type="NCBI Taxonomy" id="862135"/>
    <lineage>
        <taxon>Bacteria</taxon>
        <taxon>Pseudomonadati</taxon>
        <taxon>Pseudomonadota</taxon>
        <taxon>Alphaproteobacteria</taxon>
        <taxon>Sphingomonadales</taxon>
        <taxon>Sphingomonadaceae</taxon>
        <taxon>Sphingomonas</taxon>
    </lineage>
</organism>
<evidence type="ECO:0000256" key="11">
    <source>
        <dbReference type="HAMAP-Rule" id="MF_00938"/>
    </source>
</evidence>
<gene>
    <name evidence="11 13" type="primary">parE</name>
    <name evidence="13" type="ORF">FSB78_01670</name>
</gene>
<keyword evidence="7 11" id="KW-0799">Topoisomerase</keyword>
<name>A0A5C6UA26_9SPHN</name>
<dbReference type="InterPro" id="IPR036890">
    <property type="entry name" value="HATPase_C_sf"/>
</dbReference>
<dbReference type="PRINTS" id="PR01159">
    <property type="entry name" value="DNAGYRASEB"/>
</dbReference>
<dbReference type="GO" id="GO:0003677">
    <property type="term" value="F:DNA binding"/>
    <property type="evidence" value="ECO:0007669"/>
    <property type="project" value="UniProtKB-UniRule"/>
</dbReference>
<dbReference type="SMART" id="SM00387">
    <property type="entry name" value="HATPase_c"/>
    <property type="match status" value="1"/>
</dbReference>
<dbReference type="GO" id="GO:0003918">
    <property type="term" value="F:DNA topoisomerase type II (double strand cut, ATP-hydrolyzing) activity"/>
    <property type="evidence" value="ECO:0007669"/>
    <property type="project" value="UniProtKB-UniRule"/>
</dbReference>
<feature type="domain" description="Toprim" evidence="12">
    <location>
        <begin position="442"/>
        <end position="556"/>
    </location>
</feature>
<evidence type="ECO:0000256" key="8">
    <source>
        <dbReference type="ARBA" id="ARBA00023125"/>
    </source>
</evidence>
<comment type="subunit">
    <text evidence="10 11">Heterotetramer composed of ParC and ParE.</text>
</comment>
<dbReference type="InterPro" id="IPR014721">
    <property type="entry name" value="Ribsml_uS5_D2-typ_fold_subgr"/>
</dbReference>
<dbReference type="EC" id="5.6.2.2" evidence="11"/>
<dbReference type="InterPro" id="IPR013506">
    <property type="entry name" value="Topo_IIA_bsu_dom2"/>
</dbReference>
<dbReference type="PANTHER" id="PTHR45866:SF4">
    <property type="entry name" value="DNA TOPOISOMERASE 4 SUBUNIT B"/>
    <property type="match status" value="1"/>
</dbReference>
<dbReference type="Gene3D" id="3.30.565.10">
    <property type="entry name" value="Histidine kinase-like ATPase, C-terminal domain"/>
    <property type="match status" value="1"/>
</dbReference>
<dbReference type="GO" id="GO:0006265">
    <property type="term" value="P:DNA topological change"/>
    <property type="evidence" value="ECO:0007669"/>
    <property type="project" value="UniProtKB-UniRule"/>
</dbReference>
<dbReference type="CDD" id="cd00822">
    <property type="entry name" value="TopoII_Trans_DNA_gyrase"/>
    <property type="match status" value="1"/>
</dbReference>
<dbReference type="CDD" id="cd16928">
    <property type="entry name" value="HATPase_GyrB-like"/>
    <property type="match status" value="1"/>
</dbReference>
<keyword evidence="5 11" id="KW-0067">ATP-binding</keyword>
<keyword evidence="4 11" id="KW-0547">Nucleotide-binding</keyword>
<feature type="binding site" evidence="11">
    <location>
        <begin position="129"/>
        <end position="135"/>
    </location>
    <ligand>
        <name>ATP</name>
        <dbReference type="ChEBI" id="CHEBI:30616"/>
    </ligand>
</feature>
<evidence type="ECO:0000256" key="1">
    <source>
        <dbReference type="ARBA" id="ARBA00000185"/>
    </source>
</evidence>
<feature type="site" description="Interaction with DNA" evidence="11">
    <location>
        <position position="476"/>
    </location>
</feature>
<dbReference type="InterPro" id="IPR020568">
    <property type="entry name" value="Ribosomal_Su5_D2-typ_SF"/>
</dbReference>
<comment type="catalytic activity">
    <reaction evidence="1 11">
        <text>ATP-dependent breakage, passage and rejoining of double-stranded DNA.</text>
        <dbReference type="EC" id="5.6.2.2"/>
    </reaction>
</comment>
<dbReference type="PROSITE" id="PS50880">
    <property type="entry name" value="TOPRIM"/>
    <property type="match status" value="1"/>
</dbReference>
<evidence type="ECO:0000313" key="13">
    <source>
        <dbReference type="EMBL" id="TXC69807.1"/>
    </source>
</evidence>
<keyword evidence="8 11" id="KW-0238">DNA-binding</keyword>
<dbReference type="InterPro" id="IPR000565">
    <property type="entry name" value="Topo_IIA_B"/>
</dbReference>
<dbReference type="SUPFAM" id="SSF55874">
    <property type="entry name" value="ATPase domain of HSP90 chaperone/DNA topoisomerase II/histidine kinase"/>
    <property type="match status" value="1"/>
</dbReference>
<dbReference type="SMART" id="SM00433">
    <property type="entry name" value="TOP2c"/>
    <property type="match status" value="1"/>
</dbReference>
<dbReference type="InterPro" id="IPR013760">
    <property type="entry name" value="Topo_IIA-like_dom_sf"/>
</dbReference>
<dbReference type="InterPro" id="IPR013759">
    <property type="entry name" value="Topo_IIA_B_C"/>
</dbReference>
<dbReference type="NCBIfam" id="TIGR01055">
    <property type="entry name" value="parE_Gneg"/>
    <property type="match status" value="1"/>
</dbReference>
<protein>
    <recommendedName>
        <fullName evidence="11">DNA topoisomerase 4 subunit B</fullName>
        <ecNumber evidence="11">5.6.2.2</ecNumber>
    </recommendedName>
    <alternativeName>
        <fullName evidence="11">Topoisomerase IV subunit B</fullName>
    </alternativeName>
</protein>
<evidence type="ECO:0000256" key="2">
    <source>
        <dbReference type="ARBA" id="ARBA00001946"/>
    </source>
</evidence>
<dbReference type="InterPro" id="IPR002288">
    <property type="entry name" value="DNA_gyrase_B_C"/>
</dbReference>
<feature type="binding site" evidence="11">
    <location>
        <position position="87"/>
    </location>
    <ligand>
        <name>ATP</name>
        <dbReference type="ChEBI" id="CHEBI:30616"/>
    </ligand>
</feature>
<keyword evidence="3" id="KW-0479">Metal-binding</keyword>
<comment type="similarity">
    <text evidence="11">Belongs to the type II topoisomerase family. ParE type 1 subfamily.</text>
</comment>
<dbReference type="Proteomes" id="UP000321250">
    <property type="component" value="Unassembled WGS sequence"/>
</dbReference>
<proteinExistence type="inferred from homology"/>
<dbReference type="GO" id="GO:0005694">
    <property type="term" value="C:chromosome"/>
    <property type="evidence" value="ECO:0007669"/>
    <property type="project" value="InterPro"/>
</dbReference>
<feature type="binding site" evidence="11">
    <location>
        <position position="360"/>
    </location>
    <ligand>
        <name>ATP</name>
        <dbReference type="ChEBI" id="CHEBI:30616"/>
    </ligand>
</feature>
<evidence type="ECO:0000256" key="10">
    <source>
        <dbReference type="ARBA" id="ARBA00063644"/>
    </source>
</evidence>
<dbReference type="Gene3D" id="3.30.230.10">
    <property type="match status" value="1"/>
</dbReference>
<feature type="site" description="Interaction with DNA" evidence="11">
    <location>
        <position position="646"/>
    </location>
</feature>
<dbReference type="SUPFAM" id="SSF56719">
    <property type="entry name" value="Type II DNA topoisomerase"/>
    <property type="match status" value="1"/>
</dbReference>
<comment type="cofactor">
    <cofactor evidence="2">
        <name>Mg(2+)</name>
        <dbReference type="ChEBI" id="CHEBI:18420"/>
    </cofactor>
</comment>
<dbReference type="Pfam" id="PF02518">
    <property type="entry name" value="HATPase_c"/>
    <property type="match status" value="1"/>
</dbReference>
<evidence type="ECO:0000256" key="3">
    <source>
        <dbReference type="ARBA" id="ARBA00022723"/>
    </source>
</evidence>
<comment type="function">
    <text evidence="11">Topoisomerase IV is essential for chromosome segregation. It relaxes supercoiled DNA. Performs the decatenation events required during the replication of a circular DNA molecule.</text>
</comment>
<keyword evidence="14" id="KW-1185">Reference proteome</keyword>
<dbReference type="InterPro" id="IPR001241">
    <property type="entry name" value="Topo_IIA"/>
</dbReference>
<dbReference type="OrthoDB" id="9802808at2"/>
<evidence type="ECO:0000256" key="6">
    <source>
        <dbReference type="ARBA" id="ARBA00022842"/>
    </source>
</evidence>
<evidence type="ECO:0000259" key="12">
    <source>
        <dbReference type="PROSITE" id="PS50880"/>
    </source>
</evidence>
<feature type="site" description="Interaction with DNA" evidence="11">
    <location>
        <position position="528"/>
    </location>
</feature>
<evidence type="ECO:0000256" key="4">
    <source>
        <dbReference type="ARBA" id="ARBA00022741"/>
    </source>
</evidence>
<dbReference type="GO" id="GO:0005524">
    <property type="term" value="F:ATP binding"/>
    <property type="evidence" value="ECO:0007669"/>
    <property type="project" value="UniProtKB-UniRule"/>
</dbReference>
<dbReference type="InterPro" id="IPR003594">
    <property type="entry name" value="HATPase_dom"/>
</dbReference>
<dbReference type="PRINTS" id="PR00418">
    <property type="entry name" value="TPI2FAMILY"/>
</dbReference>
<evidence type="ECO:0000256" key="5">
    <source>
        <dbReference type="ARBA" id="ARBA00022840"/>
    </source>
</evidence>
<dbReference type="EMBL" id="VOQR01000001">
    <property type="protein sequence ID" value="TXC69807.1"/>
    <property type="molecule type" value="Genomic_DNA"/>
</dbReference>
<comment type="caution">
    <text evidence="13">The sequence shown here is derived from an EMBL/GenBank/DDBJ whole genome shotgun (WGS) entry which is preliminary data.</text>
</comment>
<sequence length="664" mass="72874">MADDLFAASTAPGAKSAPAYDASSIEVLEGLEPVRRRPGMYVGGTDERALHHLAAEVLDNAMDEAVAGHATRIEIHLEPGNRLTIVDNGRGIPVDPHPKFPGKSALEVILSTLHSGGKFAGKAYATSGGLHGVGISVVNALSSDTVVEVARDRQLYRQRFARGITLGPIEALGPTPNRRGTSVAFTPDTEIFGPELAFKPARLYKLARSKAYLFAGVEIRWKCAPELLADDTPADAVFQFPGGLADHLRDQIAGRECATAEFFAGSQAFPGEDQGRVEWAVAWPLWSDGSYSWYCNTIPTPDGGTHEQGLRQALVRGMRAFGDLVGQKKAKDITADDVMVGSELMLSVFIREPQFQSQTKDRLTSPEAAALVDKAMRDHFDHFLSHNMERGKALLNYVLERMDERLRRKQERDVKRKTATSARKLRLPGKLTDCSANSPEGTELFIVEGDSAGGSAKQARDRKTQAILPIRGKILNVASATSAKIFANQEIADLTLALGCGTRKDCTVETLRYERVVIMTDADVDGAHIATLLMTFFFQEMPDLVRRGHLYLAQPPLYRLTAGTKSLYARDDAHRAELERTAFKGKKVDVARFKGLGEMNPMQLRETTMDPATRGMLRITLPQEYEERAGVKDLVDRLMGNNPAHRFAFIQENAGRMDEDAIDA</sequence>
<dbReference type="GO" id="GO:0007059">
    <property type="term" value="P:chromosome segregation"/>
    <property type="evidence" value="ECO:0007669"/>
    <property type="project" value="UniProtKB-UniRule"/>
</dbReference>
<dbReference type="InterPro" id="IPR005737">
    <property type="entry name" value="TopoIV_B_Gneg"/>
</dbReference>
<evidence type="ECO:0000256" key="9">
    <source>
        <dbReference type="ARBA" id="ARBA00023235"/>
    </source>
</evidence>
<dbReference type="AlphaFoldDB" id="A0A5C6UA26"/>
<dbReference type="Pfam" id="PF01751">
    <property type="entry name" value="Toprim"/>
    <property type="match status" value="1"/>
</dbReference>
<dbReference type="RefSeq" id="WP_147079415.1">
    <property type="nucleotide sequence ID" value="NZ_VOQR01000001.1"/>
</dbReference>
<dbReference type="InterPro" id="IPR006171">
    <property type="entry name" value="TOPRIM_dom"/>
</dbReference>
<dbReference type="PANTHER" id="PTHR45866">
    <property type="entry name" value="DNA GYRASE/TOPOISOMERASE SUBUNIT B"/>
    <property type="match status" value="1"/>
</dbReference>
<dbReference type="Pfam" id="PF00986">
    <property type="entry name" value="DNA_gyraseB_C"/>
    <property type="match status" value="1"/>
</dbReference>
<evidence type="ECO:0000313" key="14">
    <source>
        <dbReference type="Proteomes" id="UP000321250"/>
    </source>
</evidence>
<dbReference type="PROSITE" id="PS00177">
    <property type="entry name" value="TOPOISOMERASE_II"/>
    <property type="match status" value="1"/>
</dbReference>
<dbReference type="FunFam" id="3.40.50.670:FF:000006">
    <property type="entry name" value="DNA topoisomerase (ATP-hydrolyzing)"/>
    <property type="match status" value="1"/>
</dbReference>
<evidence type="ECO:0000256" key="7">
    <source>
        <dbReference type="ARBA" id="ARBA00023029"/>
    </source>
</evidence>
<dbReference type="Pfam" id="PF00204">
    <property type="entry name" value="DNA_gyraseB"/>
    <property type="match status" value="1"/>
</dbReference>
<feature type="binding site" evidence="11">
    <location>
        <position position="20"/>
    </location>
    <ligand>
        <name>ATP</name>
        <dbReference type="ChEBI" id="CHEBI:30616"/>
    </ligand>
</feature>
<keyword evidence="6" id="KW-0460">Magnesium</keyword>
<dbReference type="SUPFAM" id="SSF54211">
    <property type="entry name" value="Ribosomal protein S5 domain 2-like"/>
    <property type="match status" value="1"/>
</dbReference>
<dbReference type="GO" id="GO:0046872">
    <property type="term" value="F:metal ion binding"/>
    <property type="evidence" value="ECO:0007669"/>
    <property type="project" value="UniProtKB-KW"/>
</dbReference>
<accession>A0A5C6UA26</accession>
<keyword evidence="9 11" id="KW-0413">Isomerase</keyword>
<reference evidence="13 14" key="1">
    <citation type="journal article" date="2013" name="Antonie Van Leeuwenhoek">
        <title>Sphingomonas ginsenosidivorax sp. nov., with the ability to transform ginsenosides.</title>
        <authorList>
            <person name="Jin X.F."/>
            <person name="Kim J.K."/>
            <person name="Liu Q.M."/>
            <person name="Kang M.S."/>
            <person name="He D."/>
            <person name="Jin F.X."/>
            <person name="Kim S.C."/>
            <person name="Im W.T."/>
        </authorList>
    </citation>
    <scope>NUCLEOTIDE SEQUENCE [LARGE SCALE GENOMIC DNA]</scope>
    <source>
        <strain evidence="13 14">KHI67</strain>
    </source>
</reference>
<dbReference type="Gene3D" id="3.40.50.670">
    <property type="match status" value="1"/>
</dbReference>